<reference evidence="3 4" key="1">
    <citation type="journal article" date="2015" name="Stand. Genomic Sci.">
        <title>Genome sequence of a native-feather degrading extremely thermophilic Eubacterium, Fervidobacterium islandicum AW-1.</title>
        <authorList>
            <person name="Lee Y.J."/>
            <person name="Jeong H."/>
            <person name="Park G.S."/>
            <person name="Kwak Y."/>
            <person name="Lee S.J."/>
            <person name="Lee S.J."/>
            <person name="Park M.K."/>
            <person name="Kim J.Y."/>
            <person name="Kang H.K."/>
            <person name="Shin J.H."/>
            <person name="Lee D.W."/>
        </authorList>
    </citation>
    <scope>NUCLEOTIDE SEQUENCE [LARGE SCALE GENOMIC DNA]</scope>
    <source>
        <strain evidence="3 4">AW-1</strain>
    </source>
</reference>
<gene>
    <name evidence="3" type="ORF">NA23_03505</name>
</gene>
<dbReference type="InterPro" id="IPR036409">
    <property type="entry name" value="Aldolase_II/adducin_N_sf"/>
</dbReference>
<organism evidence="3 4">
    <name type="scientific">Fervidobacterium islandicum</name>
    <dbReference type="NCBI Taxonomy" id="2423"/>
    <lineage>
        <taxon>Bacteria</taxon>
        <taxon>Thermotogati</taxon>
        <taxon>Thermotogota</taxon>
        <taxon>Thermotogae</taxon>
        <taxon>Thermotogales</taxon>
        <taxon>Fervidobacteriaceae</taxon>
        <taxon>Fervidobacterium</taxon>
    </lineage>
</organism>
<feature type="domain" description="Thiamine-phosphate synthase ThiN" evidence="2">
    <location>
        <begin position="246"/>
        <end position="413"/>
    </location>
</feature>
<dbReference type="SUPFAM" id="SSF53639">
    <property type="entry name" value="AraD/HMP-PK domain-like"/>
    <property type="match status" value="1"/>
</dbReference>
<evidence type="ECO:0000313" key="3">
    <source>
        <dbReference type="EMBL" id="AMW32449.1"/>
    </source>
</evidence>
<evidence type="ECO:0000259" key="2">
    <source>
        <dbReference type="Pfam" id="PF10120"/>
    </source>
</evidence>
<keyword evidence="3" id="KW-0418">Kinase</keyword>
<feature type="domain" description="Pyridoxamine kinase/Phosphomethylpyrimidine kinase" evidence="1">
    <location>
        <begin position="9"/>
        <end position="214"/>
    </location>
</feature>
<dbReference type="EC" id="2.7.1.49" evidence="3"/>
<dbReference type="PANTHER" id="PTHR20858">
    <property type="entry name" value="PHOSPHOMETHYLPYRIMIDINE KINASE"/>
    <property type="match status" value="1"/>
</dbReference>
<dbReference type="Gene3D" id="3.40.1190.20">
    <property type="match status" value="1"/>
</dbReference>
<evidence type="ECO:0000259" key="1">
    <source>
        <dbReference type="Pfam" id="PF08543"/>
    </source>
</evidence>
<dbReference type="EMBL" id="CP014334">
    <property type="protein sequence ID" value="AMW32449.1"/>
    <property type="molecule type" value="Genomic_DNA"/>
</dbReference>
<dbReference type="PANTHER" id="PTHR20858:SF17">
    <property type="entry name" value="HYDROXYMETHYLPYRIMIDINE_PHOSPHOMETHYLPYRIMIDINE KINASE THI20-RELATED"/>
    <property type="match status" value="1"/>
</dbReference>
<dbReference type="GO" id="GO:0009228">
    <property type="term" value="P:thiamine biosynthetic process"/>
    <property type="evidence" value="ECO:0007669"/>
    <property type="project" value="TreeGrafter"/>
</dbReference>
<dbReference type="InterPro" id="IPR029056">
    <property type="entry name" value="Ribokinase-like"/>
</dbReference>
<keyword evidence="3" id="KW-0808">Transferase</keyword>
<dbReference type="AlphaFoldDB" id="A0AAI8CKV0"/>
<accession>A0AAI8CKV0</accession>
<proteinExistence type="predicted"/>
<dbReference type="InterPro" id="IPR019293">
    <property type="entry name" value="ThiN"/>
</dbReference>
<dbReference type="Pfam" id="PF08543">
    <property type="entry name" value="Phos_pyr_kin"/>
    <property type="match status" value="1"/>
</dbReference>
<protein>
    <submittedName>
        <fullName evidence="3">Bifunctional hydroxymethylpyrimidine kinase/phosphomethylpyrimidine kinase</fullName>
        <ecNumber evidence="3">2.7.1.49</ecNumber>
        <ecNumber evidence="3">2.7.4.7</ecNumber>
    </submittedName>
</protein>
<evidence type="ECO:0000313" key="4">
    <source>
        <dbReference type="Proteomes" id="UP000093740"/>
    </source>
</evidence>
<dbReference type="Gene3D" id="3.40.225.10">
    <property type="entry name" value="Class II aldolase/adducin N-terminal domain"/>
    <property type="match status" value="1"/>
</dbReference>
<sequence length="423" mass="48202">MLLVISGFDPSAGAGILQDIKSVSLLGITAFGVVSCYTVQNSERVFSITFRKWEEIERELSVLPEPKVIKIGLISPEFVKFIREKFPNAKIIWNVILSSSSGYFFESAEIVKENLDYADLVVLNNNEAEKLQVLHIAERDFDKKFVITFGHSNDHSDRISVLYSGKYFAEERIIHNGKSHFHGTGCAFSSLLAGFIYFGYPPNEAITETMRIMKKILILSGKEEPLRQVQTEKLAREWMKYEALEELEEIVEELVTIGKYTVPEVGQNVSYALPWSENEYEVAKFPGRIRLKEGIPTFVSGPAFKDKSHTARMCLTAKKYAPQIRCVSNIRYLPEYIENAVNAGLKVFKYDRASEPDEVRNEDGKSMEWMIKSAVRTSEQIPDIIYDEGWFGKEAMIRVFGRSPKDVMEKIKKVVGKTTQVRL</sequence>
<dbReference type="KEGG" id="fia:NA23_03505"/>
<dbReference type="GO" id="GO:0008972">
    <property type="term" value="F:phosphomethylpyrimidine kinase activity"/>
    <property type="evidence" value="ECO:0007669"/>
    <property type="project" value="UniProtKB-EC"/>
</dbReference>
<dbReference type="RefSeq" id="WP_033191085.1">
    <property type="nucleotide sequence ID" value="NZ_CP014334.2"/>
</dbReference>
<name>A0AAI8CKV0_FERIS</name>
<dbReference type="Pfam" id="PF10120">
    <property type="entry name" value="ThiN"/>
    <property type="match status" value="1"/>
</dbReference>
<dbReference type="GO" id="GO:0008902">
    <property type="term" value="F:hydroxymethylpyrimidine kinase activity"/>
    <property type="evidence" value="ECO:0007669"/>
    <property type="project" value="UniProtKB-EC"/>
</dbReference>
<dbReference type="GO" id="GO:0005829">
    <property type="term" value="C:cytosol"/>
    <property type="evidence" value="ECO:0007669"/>
    <property type="project" value="TreeGrafter"/>
</dbReference>
<dbReference type="EC" id="2.7.4.7" evidence="3"/>
<dbReference type="InterPro" id="IPR013749">
    <property type="entry name" value="PM/HMP-P_kinase-1"/>
</dbReference>
<keyword evidence="4" id="KW-1185">Reference proteome</keyword>
<dbReference type="SUPFAM" id="SSF53613">
    <property type="entry name" value="Ribokinase-like"/>
    <property type="match status" value="1"/>
</dbReference>
<dbReference type="Proteomes" id="UP000093740">
    <property type="component" value="Chromosome"/>
</dbReference>